<dbReference type="Gene3D" id="3.30.565.10">
    <property type="entry name" value="Histidine kinase-like ATPase, C-terminal domain"/>
    <property type="match status" value="1"/>
</dbReference>
<accession>A0ABX8H048</accession>
<dbReference type="PANTHER" id="PTHR43304:SF1">
    <property type="entry name" value="PAC DOMAIN-CONTAINING PROTEIN"/>
    <property type="match status" value="1"/>
</dbReference>
<dbReference type="CDD" id="cd00130">
    <property type="entry name" value="PAS"/>
    <property type="match status" value="1"/>
</dbReference>
<dbReference type="EMBL" id="CP076128">
    <property type="protein sequence ID" value="QWG08555.1"/>
    <property type="molecule type" value="Genomic_DNA"/>
</dbReference>
<evidence type="ECO:0000256" key="2">
    <source>
        <dbReference type="ARBA" id="ARBA00012438"/>
    </source>
</evidence>
<dbReference type="InterPro" id="IPR035965">
    <property type="entry name" value="PAS-like_dom_sf"/>
</dbReference>
<proteinExistence type="predicted"/>
<keyword evidence="3" id="KW-0597">Phosphoprotein</keyword>
<dbReference type="SMART" id="SM00388">
    <property type="entry name" value="HisKA"/>
    <property type="match status" value="1"/>
</dbReference>
<dbReference type="PROSITE" id="PS50112">
    <property type="entry name" value="PAS"/>
    <property type="match status" value="1"/>
</dbReference>
<protein>
    <recommendedName>
        <fullName evidence="2">histidine kinase</fullName>
        <ecNumber evidence="2">2.7.13.3</ecNumber>
    </recommendedName>
</protein>
<dbReference type="PRINTS" id="PR00344">
    <property type="entry name" value="BCTRLSENSOR"/>
</dbReference>
<dbReference type="Pfam" id="PF00512">
    <property type="entry name" value="HisKA"/>
    <property type="match status" value="1"/>
</dbReference>
<sequence length="379" mass="43831">MKLSDLELTNINTLDVEENYDVFYNYSPDMLLSVDPKTHCVIQCNQTLCETTGYHKEEVIGMNIYDLYHPDAHQLVKKAFYEFLDRGIVKNANLIVKKKNGEKLYILLSVIAIRDENDTIIYSNSCWRDVTHIKVLEDSLKETNKKLQQKVKELGNKNKELEQFAYVVSHDLKTPLRNIDGMLSIIKSECKGIIDSKWECYFTYITESAGRMGRLIDTVLEFSQIGIKSKKEEIDTDKIIDDVLDDFKLSIEDKKVQIFRSKLPKLSGYAIEFHMLMQNLIGNAIKFNRENVNSIIKISCDEHRDHYCFTVKDNGIGINKENHQKIFSIFNRISEQYKGTGIGLAQCKKIVKLHGGVIWIEENEQFGSTFNFTIPKELN</sequence>
<dbReference type="Proteomes" id="UP000682802">
    <property type="component" value="Chromosome 1"/>
</dbReference>
<dbReference type="SUPFAM" id="SSF55785">
    <property type="entry name" value="PYP-like sensor domain (PAS domain)"/>
    <property type="match status" value="1"/>
</dbReference>
<feature type="coiled-coil region" evidence="6">
    <location>
        <begin position="133"/>
        <end position="164"/>
    </location>
</feature>
<dbReference type="InterPro" id="IPR036890">
    <property type="entry name" value="HATPase_C_sf"/>
</dbReference>
<dbReference type="SUPFAM" id="SSF47384">
    <property type="entry name" value="Homodimeric domain of signal transducing histidine kinase"/>
    <property type="match status" value="1"/>
</dbReference>
<dbReference type="EC" id="2.7.13.3" evidence="2"/>
<dbReference type="SMART" id="SM00387">
    <property type="entry name" value="HATPase_c"/>
    <property type="match status" value="1"/>
</dbReference>
<dbReference type="PROSITE" id="PS50109">
    <property type="entry name" value="HIS_KIN"/>
    <property type="match status" value="1"/>
</dbReference>
<evidence type="ECO:0000256" key="6">
    <source>
        <dbReference type="SAM" id="Coils"/>
    </source>
</evidence>
<keyword evidence="4" id="KW-0808">Transferase</keyword>
<dbReference type="SUPFAM" id="SSF55874">
    <property type="entry name" value="ATPase domain of HSP90 chaperone/DNA topoisomerase II/histidine kinase"/>
    <property type="match status" value="1"/>
</dbReference>
<evidence type="ECO:0000259" key="9">
    <source>
        <dbReference type="PROSITE" id="PS50113"/>
    </source>
</evidence>
<dbReference type="InterPro" id="IPR005467">
    <property type="entry name" value="His_kinase_dom"/>
</dbReference>
<organism evidence="10 11">
    <name type="scientific">Flammeovirga kamogawensis</name>
    <dbReference type="NCBI Taxonomy" id="373891"/>
    <lineage>
        <taxon>Bacteria</taxon>
        <taxon>Pseudomonadati</taxon>
        <taxon>Bacteroidota</taxon>
        <taxon>Cytophagia</taxon>
        <taxon>Cytophagales</taxon>
        <taxon>Flammeovirgaceae</taxon>
        <taxon>Flammeovirga</taxon>
    </lineage>
</organism>
<name>A0ABX8H048_9BACT</name>
<evidence type="ECO:0000256" key="5">
    <source>
        <dbReference type="ARBA" id="ARBA00022777"/>
    </source>
</evidence>
<dbReference type="RefSeq" id="WP_158630977.1">
    <property type="nucleotide sequence ID" value="NZ_CP076128.1"/>
</dbReference>
<gene>
    <name evidence="10" type="ORF">KM029_06350</name>
</gene>
<evidence type="ECO:0000259" key="7">
    <source>
        <dbReference type="PROSITE" id="PS50109"/>
    </source>
</evidence>
<dbReference type="InterPro" id="IPR003661">
    <property type="entry name" value="HisK_dim/P_dom"/>
</dbReference>
<keyword evidence="6" id="KW-0175">Coiled coil</keyword>
<dbReference type="InterPro" id="IPR052162">
    <property type="entry name" value="Sensor_kinase/Photoreceptor"/>
</dbReference>
<dbReference type="InterPro" id="IPR000700">
    <property type="entry name" value="PAS-assoc_C"/>
</dbReference>
<dbReference type="PROSITE" id="PS50113">
    <property type="entry name" value="PAC"/>
    <property type="match status" value="1"/>
</dbReference>
<dbReference type="SMART" id="SM00091">
    <property type="entry name" value="PAS"/>
    <property type="match status" value="1"/>
</dbReference>
<evidence type="ECO:0000256" key="4">
    <source>
        <dbReference type="ARBA" id="ARBA00022679"/>
    </source>
</evidence>
<reference evidence="10 11" key="1">
    <citation type="submission" date="2021-05" db="EMBL/GenBank/DDBJ databases">
        <title>Comparative genomic studies on the polysaccharide-degrading batcterial strains of the Flammeovirga genus.</title>
        <authorList>
            <person name="Zewei F."/>
            <person name="Zheng Z."/>
            <person name="Yu L."/>
            <person name="Ruyue G."/>
            <person name="Yanhong M."/>
            <person name="Yuanyuan C."/>
            <person name="Jingyan G."/>
            <person name="Wenjun H."/>
        </authorList>
    </citation>
    <scope>NUCLEOTIDE SEQUENCE [LARGE SCALE GENOMIC DNA]</scope>
    <source>
        <strain evidence="10 11">YS10</strain>
    </source>
</reference>
<evidence type="ECO:0000313" key="11">
    <source>
        <dbReference type="Proteomes" id="UP000682802"/>
    </source>
</evidence>
<dbReference type="InterPro" id="IPR003594">
    <property type="entry name" value="HATPase_dom"/>
</dbReference>
<evidence type="ECO:0000259" key="8">
    <source>
        <dbReference type="PROSITE" id="PS50112"/>
    </source>
</evidence>
<keyword evidence="5" id="KW-0418">Kinase</keyword>
<dbReference type="Pfam" id="PF02518">
    <property type="entry name" value="HATPase_c"/>
    <property type="match status" value="1"/>
</dbReference>
<comment type="catalytic activity">
    <reaction evidence="1">
        <text>ATP + protein L-histidine = ADP + protein N-phospho-L-histidine.</text>
        <dbReference type="EC" id="2.7.13.3"/>
    </reaction>
</comment>
<feature type="domain" description="PAC" evidence="9">
    <location>
        <begin position="90"/>
        <end position="142"/>
    </location>
</feature>
<evidence type="ECO:0000313" key="10">
    <source>
        <dbReference type="EMBL" id="QWG08555.1"/>
    </source>
</evidence>
<keyword evidence="11" id="KW-1185">Reference proteome</keyword>
<feature type="domain" description="Histidine kinase" evidence="7">
    <location>
        <begin position="167"/>
        <end position="378"/>
    </location>
</feature>
<dbReference type="PANTHER" id="PTHR43304">
    <property type="entry name" value="PHYTOCHROME-LIKE PROTEIN CPH1"/>
    <property type="match status" value="1"/>
</dbReference>
<dbReference type="Pfam" id="PF13426">
    <property type="entry name" value="PAS_9"/>
    <property type="match status" value="1"/>
</dbReference>
<evidence type="ECO:0000256" key="1">
    <source>
        <dbReference type="ARBA" id="ARBA00000085"/>
    </source>
</evidence>
<evidence type="ECO:0000256" key="3">
    <source>
        <dbReference type="ARBA" id="ARBA00022553"/>
    </source>
</evidence>
<dbReference type="CDD" id="cd00082">
    <property type="entry name" value="HisKA"/>
    <property type="match status" value="1"/>
</dbReference>
<dbReference type="Gene3D" id="1.10.287.130">
    <property type="match status" value="1"/>
</dbReference>
<dbReference type="InterPro" id="IPR004358">
    <property type="entry name" value="Sig_transdc_His_kin-like_C"/>
</dbReference>
<dbReference type="Gene3D" id="3.30.450.20">
    <property type="entry name" value="PAS domain"/>
    <property type="match status" value="1"/>
</dbReference>
<dbReference type="InterPro" id="IPR036097">
    <property type="entry name" value="HisK_dim/P_sf"/>
</dbReference>
<dbReference type="NCBIfam" id="TIGR00229">
    <property type="entry name" value="sensory_box"/>
    <property type="match status" value="1"/>
</dbReference>
<feature type="domain" description="PAS" evidence="8">
    <location>
        <begin position="16"/>
        <end position="87"/>
    </location>
</feature>
<dbReference type="InterPro" id="IPR000014">
    <property type="entry name" value="PAS"/>
</dbReference>